<dbReference type="SMART" id="SM00358">
    <property type="entry name" value="DSRM"/>
    <property type="match status" value="1"/>
</dbReference>
<feature type="domain" description="DRBM" evidence="2">
    <location>
        <begin position="33"/>
        <end position="123"/>
    </location>
</feature>
<proteinExistence type="predicted"/>
<evidence type="ECO:0000256" key="1">
    <source>
        <dbReference type="PROSITE-ProRule" id="PRU00266"/>
    </source>
</evidence>
<sequence length="157" mass="17849">MNLYLSLRLFNRVGYRAQSKLVSQQCRNYSQWNAPAKLSKENQEWPWSVETSALAAIYTLPSALHLFTGYLPQYALTVSGTRHQPIWTCAASLDGQMIGLGEGRSKRVAQDEAARQAIINLQTQFPYEIYGIQAHHSPRARKSIFQQFSKNLEQNST</sequence>
<dbReference type="RefSeq" id="XP_001881820.1">
    <property type="nucleotide sequence ID" value="XM_001881785.1"/>
</dbReference>
<dbReference type="CDD" id="cd10845">
    <property type="entry name" value="DSRM_RNAse_III_family"/>
    <property type="match status" value="1"/>
</dbReference>
<dbReference type="Gene3D" id="3.30.160.20">
    <property type="match status" value="1"/>
</dbReference>
<keyword evidence="1" id="KW-0694">RNA-binding</keyword>
<dbReference type="InterPro" id="IPR014720">
    <property type="entry name" value="dsRBD_dom"/>
</dbReference>
<dbReference type="InParanoid" id="B0DD71"/>
<reference evidence="3 4" key="1">
    <citation type="journal article" date="2008" name="Nature">
        <title>The genome of Laccaria bicolor provides insights into mycorrhizal symbiosis.</title>
        <authorList>
            <person name="Martin F."/>
            <person name="Aerts A."/>
            <person name="Ahren D."/>
            <person name="Brun A."/>
            <person name="Danchin E.G.J."/>
            <person name="Duchaussoy F."/>
            <person name="Gibon J."/>
            <person name="Kohler A."/>
            <person name="Lindquist E."/>
            <person name="Pereda V."/>
            <person name="Salamov A."/>
            <person name="Shapiro H.J."/>
            <person name="Wuyts J."/>
            <person name="Blaudez D."/>
            <person name="Buee M."/>
            <person name="Brokstein P."/>
            <person name="Canbaeck B."/>
            <person name="Cohen D."/>
            <person name="Courty P.E."/>
            <person name="Coutinho P.M."/>
            <person name="Delaruelle C."/>
            <person name="Detter J.C."/>
            <person name="Deveau A."/>
            <person name="DiFazio S."/>
            <person name="Duplessis S."/>
            <person name="Fraissinet-Tachet L."/>
            <person name="Lucic E."/>
            <person name="Frey-Klett P."/>
            <person name="Fourrey C."/>
            <person name="Feussner I."/>
            <person name="Gay G."/>
            <person name="Grimwood J."/>
            <person name="Hoegger P.J."/>
            <person name="Jain P."/>
            <person name="Kilaru S."/>
            <person name="Labbe J."/>
            <person name="Lin Y.C."/>
            <person name="Legue V."/>
            <person name="Le Tacon F."/>
            <person name="Marmeisse R."/>
            <person name="Melayah D."/>
            <person name="Montanini B."/>
            <person name="Muratet M."/>
            <person name="Nehls U."/>
            <person name="Niculita-Hirzel H."/>
            <person name="Oudot-Le Secq M.P."/>
            <person name="Peter M."/>
            <person name="Quesneville H."/>
            <person name="Rajashekar B."/>
            <person name="Reich M."/>
            <person name="Rouhier N."/>
            <person name="Schmutz J."/>
            <person name="Yin T."/>
            <person name="Chalot M."/>
            <person name="Henrissat B."/>
            <person name="Kuees U."/>
            <person name="Lucas S."/>
            <person name="Van de Peer Y."/>
            <person name="Podila G.K."/>
            <person name="Polle A."/>
            <person name="Pukkila P.J."/>
            <person name="Richardson P.M."/>
            <person name="Rouze P."/>
            <person name="Sanders I.R."/>
            <person name="Stajich J.E."/>
            <person name="Tunlid A."/>
            <person name="Tuskan G."/>
            <person name="Grigoriev I.V."/>
        </authorList>
    </citation>
    <scope>NUCLEOTIDE SEQUENCE [LARGE SCALE GENOMIC DNA]</scope>
    <source>
        <strain evidence="4">S238N-H82 / ATCC MYA-4686</strain>
    </source>
</reference>
<keyword evidence="4" id="KW-1185">Reference proteome</keyword>
<dbReference type="SUPFAM" id="SSF54768">
    <property type="entry name" value="dsRNA-binding domain-like"/>
    <property type="match status" value="1"/>
</dbReference>
<dbReference type="Proteomes" id="UP000001194">
    <property type="component" value="Unassembled WGS sequence"/>
</dbReference>
<dbReference type="EMBL" id="DS547104">
    <property type="protein sequence ID" value="EDR07428.1"/>
    <property type="molecule type" value="Genomic_DNA"/>
</dbReference>
<dbReference type="OrthoDB" id="3246846at2759"/>
<accession>B0DD71</accession>
<name>B0DD71_LACBS</name>
<evidence type="ECO:0000313" key="3">
    <source>
        <dbReference type="EMBL" id="EDR07428.1"/>
    </source>
</evidence>
<dbReference type="PROSITE" id="PS50137">
    <property type="entry name" value="DS_RBD"/>
    <property type="match status" value="1"/>
</dbReference>
<evidence type="ECO:0000313" key="4">
    <source>
        <dbReference type="Proteomes" id="UP000001194"/>
    </source>
</evidence>
<protein>
    <submittedName>
        <fullName evidence="3">Predicted protein</fullName>
    </submittedName>
</protein>
<dbReference type="GO" id="GO:0003723">
    <property type="term" value="F:RNA binding"/>
    <property type="evidence" value="ECO:0007669"/>
    <property type="project" value="UniProtKB-UniRule"/>
</dbReference>
<dbReference type="KEGG" id="lbc:LACBIDRAFT_327912"/>
<dbReference type="Pfam" id="PF00035">
    <property type="entry name" value="dsrm"/>
    <property type="match status" value="1"/>
</dbReference>
<dbReference type="GeneID" id="6077577"/>
<organism evidence="4">
    <name type="scientific">Laccaria bicolor (strain S238N-H82 / ATCC MYA-4686)</name>
    <name type="common">Bicoloured deceiver</name>
    <name type="synonym">Laccaria laccata var. bicolor</name>
    <dbReference type="NCBI Taxonomy" id="486041"/>
    <lineage>
        <taxon>Eukaryota</taxon>
        <taxon>Fungi</taxon>
        <taxon>Dikarya</taxon>
        <taxon>Basidiomycota</taxon>
        <taxon>Agaricomycotina</taxon>
        <taxon>Agaricomycetes</taxon>
        <taxon>Agaricomycetidae</taxon>
        <taxon>Agaricales</taxon>
        <taxon>Agaricineae</taxon>
        <taxon>Hydnangiaceae</taxon>
        <taxon>Laccaria</taxon>
    </lineage>
</organism>
<evidence type="ECO:0000259" key="2">
    <source>
        <dbReference type="PROSITE" id="PS50137"/>
    </source>
</evidence>
<dbReference type="AlphaFoldDB" id="B0DD71"/>
<gene>
    <name evidence="3" type="ORF">LACBIDRAFT_327912</name>
</gene>
<dbReference type="HOGENOM" id="CLU_1678205_0_0_1"/>